<accession>A0ABS4XCU7</accession>
<reference evidence="1 2" key="1">
    <citation type="submission" date="2021-03" db="EMBL/GenBank/DDBJ databases">
        <title>Sequencing the genomes of 1000 actinobacteria strains.</title>
        <authorList>
            <person name="Klenk H.-P."/>
        </authorList>
    </citation>
    <scope>NUCLEOTIDE SEQUENCE [LARGE SCALE GENOMIC DNA]</scope>
    <source>
        <strain evidence="1 2">DSM 15797</strain>
    </source>
</reference>
<evidence type="ECO:0000313" key="2">
    <source>
        <dbReference type="Proteomes" id="UP001296993"/>
    </source>
</evidence>
<keyword evidence="2" id="KW-1185">Reference proteome</keyword>
<comment type="caution">
    <text evidence="1">The sequence shown here is derived from an EMBL/GenBank/DDBJ whole genome shotgun (WGS) entry which is preliminary data.</text>
</comment>
<evidence type="ECO:0000313" key="1">
    <source>
        <dbReference type="EMBL" id="MBP2386290.1"/>
    </source>
</evidence>
<dbReference type="RefSeq" id="WP_245357014.1">
    <property type="nucleotide sequence ID" value="NZ_BAAAJY010000002.1"/>
</dbReference>
<dbReference type="SUPFAM" id="SSF159501">
    <property type="entry name" value="EreA/ChaN-like"/>
    <property type="match status" value="1"/>
</dbReference>
<proteinExistence type="predicted"/>
<dbReference type="Proteomes" id="UP001296993">
    <property type="component" value="Unassembled WGS sequence"/>
</dbReference>
<name>A0ABS4XCU7_9MICC</name>
<gene>
    <name evidence="1" type="ORF">JOF47_001801</name>
</gene>
<dbReference type="EMBL" id="JAGIOF010000001">
    <property type="protein sequence ID" value="MBP2386290.1"/>
    <property type="molecule type" value="Genomic_DNA"/>
</dbReference>
<sequence length="48" mass="5410">MVRLAVDKRFVCLGEASRGAHEYYSWRALASRRGINEHGFSWIGVEGA</sequence>
<organism evidence="1 2">
    <name type="scientific">Paeniglutamicibacter kerguelensis</name>
    <dbReference type="NCBI Taxonomy" id="254788"/>
    <lineage>
        <taxon>Bacteria</taxon>
        <taxon>Bacillati</taxon>
        <taxon>Actinomycetota</taxon>
        <taxon>Actinomycetes</taxon>
        <taxon>Micrococcales</taxon>
        <taxon>Micrococcaceae</taxon>
        <taxon>Paeniglutamicibacter</taxon>
    </lineage>
</organism>
<protein>
    <submittedName>
        <fullName evidence="1">Erythromycin esterase-like protein</fullName>
    </submittedName>
</protein>